<evidence type="ECO:0000313" key="2">
    <source>
        <dbReference type="Proteomes" id="UP001237207"/>
    </source>
</evidence>
<dbReference type="AlphaFoldDB" id="A0AAJ1WJB0"/>
<gene>
    <name evidence="1" type="ORF">J2S13_000340</name>
</gene>
<dbReference type="Proteomes" id="UP001237207">
    <property type="component" value="Unassembled WGS sequence"/>
</dbReference>
<reference evidence="1" key="1">
    <citation type="submission" date="2023-07" db="EMBL/GenBank/DDBJ databases">
        <title>Genomic Encyclopedia of Type Strains, Phase IV (KMG-IV): sequencing the most valuable type-strain genomes for metagenomic binning, comparative biology and taxonomic classification.</title>
        <authorList>
            <person name="Goeker M."/>
        </authorList>
    </citation>
    <scope>NUCLEOTIDE SEQUENCE</scope>
    <source>
        <strain evidence="1">DSM 23947</strain>
    </source>
</reference>
<dbReference type="EMBL" id="JAUSUC010000002">
    <property type="protein sequence ID" value="MDQ0213946.1"/>
    <property type="molecule type" value="Genomic_DNA"/>
</dbReference>
<comment type="caution">
    <text evidence="1">The sequence shown here is derived from an EMBL/GenBank/DDBJ whole genome shotgun (WGS) entry which is preliminary data.</text>
</comment>
<protein>
    <submittedName>
        <fullName evidence="1">Uncharacterized protein</fullName>
    </submittedName>
</protein>
<proteinExistence type="predicted"/>
<organism evidence="1 2">
    <name type="scientific">Oikeobacillus pervagus</name>
    <dbReference type="NCBI Taxonomy" id="1325931"/>
    <lineage>
        <taxon>Bacteria</taxon>
        <taxon>Bacillati</taxon>
        <taxon>Bacillota</taxon>
        <taxon>Bacilli</taxon>
        <taxon>Bacillales</taxon>
        <taxon>Bacillaceae</taxon>
        <taxon>Oikeobacillus</taxon>
    </lineage>
</organism>
<sequence length="68" mass="7821">MMRAEELAATRLRYVQVPNRLVPYRKLAYEVVGVDEENELVDISPSLLANCNSFNPKFSNRKHTLILS</sequence>
<accession>A0AAJ1WJB0</accession>
<keyword evidence="2" id="KW-1185">Reference proteome</keyword>
<name>A0AAJ1WJB0_9BACI</name>
<evidence type="ECO:0000313" key="1">
    <source>
        <dbReference type="EMBL" id="MDQ0213946.1"/>
    </source>
</evidence>